<protein>
    <submittedName>
        <fullName evidence="2">GNAT family N-acetyltransferase</fullName>
    </submittedName>
</protein>
<gene>
    <name evidence="2" type="ORF">EYC82_00955</name>
</gene>
<dbReference type="SUPFAM" id="SSF55729">
    <property type="entry name" value="Acyl-CoA N-acyltransferases (Nat)"/>
    <property type="match status" value="1"/>
</dbReference>
<evidence type="ECO:0000313" key="3">
    <source>
        <dbReference type="Proteomes" id="UP001143304"/>
    </source>
</evidence>
<organism evidence="2 3">
    <name type="scientific">Candidatus Marimicrobium litorale</name>
    <dbReference type="NCBI Taxonomy" id="2518991"/>
    <lineage>
        <taxon>Bacteria</taxon>
        <taxon>Pseudomonadati</taxon>
        <taxon>Pseudomonadota</taxon>
        <taxon>Gammaproteobacteria</taxon>
        <taxon>Cellvibrionales</taxon>
        <taxon>Halieaceae</taxon>
        <taxon>Marimicrobium</taxon>
    </lineage>
</organism>
<dbReference type="Pfam" id="PF13480">
    <property type="entry name" value="Acetyltransf_6"/>
    <property type="match status" value="1"/>
</dbReference>
<dbReference type="Gene3D" id="3.40.630.30">
    <property type="match status" value="1"/>
</dbReference>
<sequence length="384" mass="43391">MVNNTALSARALRILNVCPIVNAEPRTGALWLPQNNNPVEIKKILLPSKNLAEDLHAAFSRHECDNPQFGLDWLDNLVRTALTGHESAALYVARRGPGDLVALPLKLDGRTGQAHALANFYTSTYTPVIQSDSSRPLLVALLRFLADRERFTALTLSPIDSQTPFFAEVAALLEDAGWTGVHHYACFANWTHSLEDAPFQTYLSNRPSRLSNTINRKTRSFFKHDRGRMEVLHGGEQVEYGIKAFVSIYERSWKTNEPFDAFMPELIRLSARRDWLRLGLAYYDDIPVASQVWLVSGGVAYIYKLAHLDEYAHLSPGTVLSAFMLERAIDQDHIATVDFLTGDDDYKKDWMSHRGERKGVAAYNPRTLRGRALQLGHTLKRRFK</sequence>
<name>A0ABT3T0Y4_9GAMM</name>
<reference evidence="2" key="1">
    <citation type="submission" date="2019-02" db="EMBL/GenBank/DDBJ databases">
        <authorList>
            <person name="Li S.-H."/>
        </authorList>
    </citation>
    <scope>NUCLEOTIDE SEQUENCE</scope>
    <source>
        <strain evidence="2">IMCC11814</strain>
    </source>
</reference>
<dbReference type="EMBL" id="SHNO01000001">
    <property type="protein sequence ID" value="MCX2975922.1"/>
    <property type="molecule type" value="Genomic_DNA"/>
</dbReference>
<keyword evidence="3" id="KW-1185">Reference proteome</keyword>
<comment type="caution">
    <text evidence="2">The sequence shown here is derived from an EMBL/GenBank/DDBJ whole genome shotgun (WGS) entry which is preliminary data.</text>
</comment>
<dbReference type="InterPro" id="IPR038740">
    <property type="entry name" value="BioF2-like_GNAT_dom"/>
</dbReference>
<evidence type="ECO:0000313" key="2">
    <source>
        <dbReference type="EMBL" id="MCX2975922.1"/>
    </source>
</evidence>
<dbReference type="Proteomes" id="UP001143304">
    <property type="component" value="Unassembled WGS sequence"/>
</dbReference>
<accession>A0ABT3T0Y4</accession>
<feature type="domain" description="BioF2-like acetyltransferase" evidence="1">
    <location>
        <begin position="210"/>
        <end position="348"/>
    </location>
</feature>
<proteinExistence type="predicted"/>
<dbReference type="InterPro" id="IPR016181">
    <property type="entry name" value="Acyl_CoA_acyltransferase"/>
</dbReference>
<evidence type="ECO:0000259" key="1">
    <source>
        <dbReference type="Pfam" id="PF13480"/>
    </source>
</evidence>